<accession>A0A7W3MWW7</accession>
<dbReference type="EMBL" id="JACJII010000001">
    <property type="protein sequence ID" value="MBA9003371.1"/>
    <property type="molecule type" value="Genomic_DNA"/>
</dbReference>
<dbReference type="AlphaFoldDB" id="A0A7W3MWW7"/>
<name>A0A7W3MWW7_9ACTN</name>
<sequence length="137" mass="14535">MATGPDEEVDSMIALPHTLPTALRKTRTAAEYVHRSAAGPLAREHAVEILRTAAAYELHPAPAAAPLLLADLLTAVAECAGPAWLKANADDPDIARFTALVDQTQDETAEPPTITDLDELLAAVLWTRHGPAEPDTT</sequence>
<keyword evidence="2" id="KW-1185">Reference proteome</keyword>
<gene>
    <name evidence="1" type="ORF">HNR21_002253</name>
</gene>
<comment type="caution">
    <text evidence="1">The sequence shown here is derived from an EMBL/GenBank/DDBJ whole genome shotgun (WGS) entry which is preliminary data.</text>
</comment>
<reference evidence="1 2" key="1">
    <citation type="submission" date="2020-08" db="EMBL/GenBank/DDBJ databases">
        <title>Sequencing the genomes of 1000 actinobacteria strains.</title>
        <authorList>
            <person name="Klenk H.-P."/>
        </authorList>
    </citation>
    <scope>NUCLEOTIDE SEQUENCE [LARGE SCALE GENOMIC DNA]</scope>
    <source>
        <strain evidence="1 2">DSM 45823</strain>
    </source>
</reference>
<evidence type="ECO:0000313" key="1">
    <source>
        <dbReference type="EMBL" id="MBA9003371.1"/>
    </source>
</evidence>
<dbReference type="Proteomes" id="UP000539313">
    <property type="component" value="Unassembled WGS sequence"/>
</dbReference>
<evidence type="ECO:0000313" key="2">
    <source>
        <dbReference type="Proteomes" id="UP000539313"/>
    </source>
</evidence>
<dbReference type="RefSeq" id="WP_119727124.1">
    <property type="nucleotide sequence ID" value="NZ_JACJII010000001.1"/>
</dbReference>
<organism evidence="1 2">
    <name type="scientific">Thermomonospora cellulosilytica</name>
    <dbReference type="NCBI Taxonomy" id="1411118"/>
    <lineage>
        <taxon>Bacteria</taxon>
        <taxon>Bacillati</taxon>
        <taxon>Actinomycetota</taxon>
        <taxon>Actinomycetes</taxon>
        <taxon>Streptosporangiales</taxon>
        <taxon>Thermomonosporaceae</taxon>
        <taxon>Thermomonospora</taxon>
    </lineage>
</organism>
<protein>
    <submittedName>
        <fullName evidence="1">Uncharacterized protein</fullName>
    </submittedName>
</protein>
<proteinExistence type="predicted"/>